<dbReference type="GO" id="GO:0016872">
    <property type="term" value="F:intramolecular lyase activity"/>
    <property type="evidence" value="ECO:0007669"/>
    <property type="project" value="InterPro"/>
</dbReference>
<gene>
    <name evidence="3" type="ORF">H0H26_05670</name>
</gene>
<evidence type="ECO:0000256" key="1">
    <source>
        <dbReference type="SAM" id="SignalP"/>
    </source>
</evidence>
<dbReference type="EMBL" id="CP059075">
    <property type="protein sequence ID" value="QRE05075.1"/>
    <property type="molecule type" value="Genomic_DNA"/>
</dbReference>
<reference evidence="3 4" key="1">
    <citation type="submission" date="2020-07" db="EMBL/GenBank/DDBJ databases">
        <title>Genomic characterization of Flavobacterium psychrophilum strains.</title>
        <authorList>
            <person name="Castillo D."/>
            <person name="Jorgensen J."/>
            <person name="Middelboe M."/>
        </authorList>
    </citation>
    <scope>NUCLEOTIDE SEQUENCE [LARGE SCALE GENOMIC DNA]</scope>
    <source>
        <strain evidence="3 4">FPS-R7</strain>
    </source>
</reference>
<evidence type="ECO:0000313" key="4">
    <source>
        <dbReference type="Proteomes" id="UP000596329"/>
    </source>
</evidence>
<keyword evidence="3" id="KW-0413">Isomerase</keyword>
<dbReference type="SUPFAM" id="SSF54626">
    <property type="entry name" value="Chalcone isomerase"/>
    <property type="match status" value="1"/>
</dbReference>
<dbReference type="Pfam" id="PF16036">
    <property type="entry name" value="Chalcone_3"/>
    <property type="match status" value="1"/>
</dbReference>
<dbReference type="AlphaFoldDB" id="A0A7U2RAJ7"/>
<dbReference type="Proteomes" id="UP000596329">
    <property type="component" value="Chromosome"/>
</dbReference>
<feature type="chain" id="PRO_5041103812" evidence="1">
    <location>
        <begin position="20"/>
        <end position="192"/>
    </location>
</feature>
<accession>A0A7U2RAJ7</accession>
<dbReference type="InterPro" id="IPR036298">
    <property type="entry name" value="Chalcone_isomerase_sf"/>
</dbReference>
<dbReference type="Gene3D" id="3.50.70.10">
    <property type="match status" value="1"/>
</dbReference>
<dbReference type="RefSeq" id="WP_080731699.1">
    <property type="nucleotide sequence ID" value="NZ_BCNG01000033.1"/>
</dbReference>
<dbReference type="InterPro" id="IPR016087">
    <property type="entry name" value="Chalcone_isomerase"/>
</dbReference>
<name>A0A7U2RAJ7_FLAPS</name>
<protein>
    <submittedName>
        <fullName evidence="3">Chalcone isomerase family protein</fullName>
    </submittedName>
</protein>
<proteinExistence type="predicted"/>
<dbReference type="InterPro" id="IPR016088">
    <property type="entry name" value="Chalcone_isomerase_3-sand"/>
</dbReference>
<evidence type="ECO:0000259" key="2">
    <source>
        <dbReference type="Pfam" id="PF16036"/>
    </source>
</evidence>
<keyword evidence="1" id="KW-0732">Signal</keyword>
<feature type="signal peptide" evidence="1">
    <location>
        <begin position="1"/>
        <end position="19"/>
    </location>
</feature>
<sequence>MKKRIFLLLFSSLSLMSYSQNMQVAENISIPTKIVSQGDNLDLNGYALREAKFYKLYFCSLYLSEKSTDPKVFLDQNKPVALRFHIISSLVQRSRWENTITQGFQNSTGGNITGLESRIELIKNIVKSEYKDDDIFLFSYSPVKKTTIIYLNDIQVGSVEGEDFKKAFFGIYFGEKPWNQVIKDGMLGIKKF</sequence>
<evidence type="ECO:0000313" key="3">
    <source>
        <dbReference type="EMBL" id="QRE05075.1"/>
    </source>
</evidence>
<organism evidence="3 4">
    <name type="scientific">Flavobacterium psychrophilum</name>
    <dbReference type="NCBI Taxonomy" id="96345"/>
    <lineage>
        <taxon>Bacteria</taxon>
        <taxon>Pseudomonadati</taxon>
        <taxon>Bacteroidota</taxon>
        <taxon>Flavobacteriia</taxon>
        <taxon>Flavobacteriales</taxon>
        <taxon>Flavobacteriaceae</taxon>
        <taxon>Flavobacterium</taxon>
    </lineage>
</organism>
<feature type="domain" description="Chalcone isomerase" evidence="2">
    <location>
        <begin position="26"/>
        <end position="188"/>
    </location>
</feature>